<dbReference type="eggNOG" id="COG1028">
    <property type="taxonomic scope" value="Bacteria"/>
</dbReference>
<dbReference type="EMBL" id="AP009152">
    <property type="protein sequence ID" value="BAG29588.1"/>
    <property type="molecule type" value="Genomic_DNA"/>
</dbReference>
<name>B2GHB5_KOCRD</name>
<dbReference type="NCBIfam" id="NF005868">
    <property type="entry name" value="PRK07806.1"/>
    <property type="match status" value="1"/>
</dbReference>
<dbReference type="AlphaFoldDB" id="B2GHB5"/>
<dbReference type="PANTHER" id="PTHR42879">
    <property type="entry name" value="3-OXOACYL-(ACYL-CARRIER-PROTEIN) REDUCTASE"/>
    <property type="match status" value="1"/>
</dbReference>
<sequence>MTPLRRRECMSTVAGKTVIITGSSRGVGADTAKILAGQGANVVINYRQKAPRATKVVKEITEAGGRAIAVQADITDPESRSGLFRAAVDEFGGVDVLVLNASGGMETDLGEDYALKLNRDAQNDTLTEALGLLPEGGRVVFVTSHQAHFINEVETMPEYDAVARSKRAGEDTLTARVPEMAQQGVSFVVVSADMIEGTVTATLLNRARPGALDERRAAAGKLYTVNEFAQEIAAMVTADVESGHVELVGGAEDFLSQAGQ</sequence>
<reference evidence="2 3" key="1">
    <citation type="journal article" date="2008" name="J. Bacteriol.">
        <title>Complete genome sequence of the soil actinomycete Kocuria rhizophila.</title>
        <authorList>
            <person name="Takarada H."/>
            <person name="Sekine M."/>
            <person name="Kosugi H."/>
            <person name="Matsuo Y."/>
            <person name="Fujisawa T."/>
            <person name="Omata S."/>
            <person name="Kishi E."/>
            <person name="Shimizu A."/>
            <person name="Tsukatani N."/>
            <person name="Tanikawa S."/>
            <person name="Fujita N."/>
            <person name="Harayama S."/>
        </authorList>
    </citation>
    <scope>NUCLEOTIDE SEQUENCE [LARGE SCALE GENOMIC DNA]</scope>
    <source>
        <strain evidence="3">ATCC 9341 / DSM 348 / NBRC 103217 / DC2201</strain>
    </source>
</reference>
<dbReference type="PRINTS" id="PR00081">
    <property type="entry name" value="GDHRDH"/>
</dbReference>
<evidence type="ECO:0000313" key="3">
    <source>
        <dbReference type="Proteomes" id="UP000008838"/>
    </source>
</evidence>
<dbReference type="Pfam" id="PF00106">
    <property type="entry name" value="adh_short"/>
    <property type="match status" value="1"/>
</dbReference>
<dbReference type="HOGENOM" id="CLU_010194_32_0_11"/>
<dbReference type="PANTHER" id="PTHR42879:SF2">
    <property type="entry name" value="3-OXOACYL-[ACYL-CARRIER-PROTEIN] REDUCTASE FABG"/>
    <property type="match status" value="1"/>
</dbReference>
<dbReference type="Proteomes" id="UP000008838">
    <property type="component" value="Chromosome"/>
</dbReference>
<proteinExistence type="inferred from homology"/>
<keyword evidence="3" id="KW-1185">Reference proteome</keyword>
<dbReference type="InterPro" id="IPR036291">
    <property type="entry name" value="NAD(P)-bd_dom_sf"/>
</dbReference>
<dbReference type="STRING" id="378753.KRH_12410"/>
<dbReference type="InterPro" id="IPR002347">
    <property type="entry name" value="SDR_fam"/>
</dbReference>
<accession>B2GHB5</accession>
<dbReference type="KEGG" id="krh:KRH_12410"/>
<gene>
    <name evidence="2" type="ordered locus">KRH_12410</name>
</gene>
<organism evidence="2 3">
    <name type="scientific">Kocuria rhizophila (strain ATCC 9341 / DSM 348 / NBRC 103217 / DC2201)</name>
    <dbReference type="NCBI Taxonomy" id="378753"/>
    <lineage>
        <taxon>Bacteria</taxon>
        <taxon>Bacillati</taxon>
        <taxon>Actinomycetota</taxon>
        <taxon>Actinomycetes</taxon>
        <taxon>Micrococcales</taxon>
        <taxon>Micrococcaceae</taxon>
        <taxon>Kocuria</taxon>
    </lineage>
</organism>
<evidence type="ECO:0000313" key="2">
    <source>
        <dbReference type="EMBL" id="BAG29588.1"/>
    </source>
</evidence>
<dbReference type="SUPFAM" id="SSF51735">
    <property type="entry name" value="NAD(P)-binding Rossmann-fold domains"/>
    <property type="match status" value="1"/>
</dbReference>
<dbReference type="Gene3D" id="3.40.50.720">
    <property type="entry name" value="NAD(P)-binding Rossmann-like Domain"/>
    <property type="match status" value="1"/>
</dbReference>
<comment type="similarity">
    <text evidence="1">Belongs to the short-chain dehydrogenases/reductases (SDR) family.</text>
</comment>
<dbReference type="InterPro" id="IPR050259">
    <property type="entry name" value="SDR"/>
</dbReference>
<protein>
    <submittedName>
        <fullName evidence="2">Putative oxidoreductase</fullName>
    </submittedName>
</protein>
<evidence type="ECO:0000256" key="1">
    <source>
        <dbReference type="ARBA" id="ARBA00006484"/>
    </source>
</evidence>